<sequence>MLRSWINSLGSIMKYYTDDPDPQTSQDMSLLENLRRAVWGNPAAFTVQTAAQDGQPVEYLDLGHHLAAVHVIFPGVHNKEILVLRGYQNAMHAFRHDMEIYAKGACISGQQRLGKSTFLAYVLIERLRERQPVAIQPPWSDEYILFTQNGTSIHNCRDQTLANHGSNLWALCDAKPNFQEPTLAFTRAMHKGVRIFLATTAANRTVQWAEGEGICGYFMDLWSIREIEDLGVVLKYNHDAINSMVSHASQYGPLPGLVTKVLANPGIVNQYHKDVEGAINNAVSHPDKTISALFNMDNPPNTGPSTVFFIKPSREGDVVNHSSYDVVVPTRWLEDRLATALKRAQNAKKAEFMSMLTSLPQTCVGDQPVDSFLS</sequence>
<comment type="caution">
    <text evidence="1">The sequence shown here is derived from an EMBL/GenBank/DDBJ whole genome shotgun (WGS) entry which is preliminary data.</text>
</comment>
<evidence type="ECO:0000313" key="1">
    <source>
        <dbReference type="EMBL" id="KAG6373534.1"/>
    </source>
</evidence>
<gene>
    <name evidence="1" type="ORF">JVT61DRAFT_6176</name>
</gene>
<evidence type="ECO:0000313" key="2">
    <source>
        <dbReference type="Proteomes" id="UP000683000"/>
    </source>
</evidence>
<keyword evidence="2" id="KW-1185">Reference proteome</keyword>
<organism evidence="1 2">
    <name type="scientific">Boletus reticuloceps</name>
    <dbReference type="NCBI Taxonomy" id="495285"/>
    <lineage>
        <taxon>Eukaryota</taxon>
        <taxon>Fungi</taxon>
        <taxon>Dikarya</taxon>
        <taxon>Basidiomycota</taxon>
        <taxon>Agaricomycotina</taxon>
        <taxon>Agaricomycetes</taxon>
        <taxon>Agaricomycetidae</taxon>
        <taxon>Boletales</taxon>
        <taxon>Boletineae</taxon>
        <taxon>Boletaceae</taxon>
        <taxon>Boletoideae</taxon>
        <taxon>Boletus</taxon>
    </lineage>
</organism>
<name>A0A8I2YJJ6_9AGAM</name>
<dbReference type="EMBL" id="JAGFBS010000021">
    <property type="protein sequence ID" value="KAG6373534.1"/>
    <property type="molecule type" value="Genomic_DNA"/>
</dbReference>
<dbReference type="OrthoDB" id="2692637at2759"/>
<reference evidence="1" key="1">
    <citation type="submission" date="2021-03" db="EMBL/GenBank/DDBJ databases">
        <title>Evolutionary innovations through gain and loss of genes in the ectomycorrhizal Boletales.</title>
        <authorList>
            <person name="Wu G."/>
            <person name="Miyauchi S."/>
            <person name="Morin E."/>
            <person name="Yang Z.-L."/>
            <person name="Xu J."/>
            <person name="Martin F.M."/>
        </authorList>
    </citation>
    <scope>NUCLEOTIDE SEQUENCE</scope>
    <source>
        <strain evidence="1">BR01</strain>
    </source>
</reference>
<dbReference type="Proteomes" id="UP000683000">
    <property type="component" value="Unassembled WGS sequence"/>
</dbReference>
<proteinExistence type="predicted"/>
<accession>A0A8I2YJJ6</accession>
<dbReference type="AlphaFoldDB" id="A0A8I2YJJ6"/>
<protein>
    <submittedName>
        <fullName evidence="1">Uncharacterized protein</fullName>
    </submittedName>
</protein>